<sequence>MVEESDLENLNYLDMVVKECMRMYPIAPLFYHESMENCVVDDLHIPKGSRILEMEDQVRKGSICFKDIDKALFALRTSISKEFIDHVCDVGSPNEVWKTLERLFSKKNTARLQFLENQLAMTMQGTMSISEYFLRVKNICAKISELYATKKISVARLRRFLILCLNKEYTPFVTSIQGWAQQPSVEELKNLLSNQEALAKQMAKGFNSGHGAVLFSKEKSNEDDPEEGSNRRKVAGNSSQGYKSIRCHRCGKLGHVQRYCRVKISKANDACEDEQDD</sequence>
<keyword evidence="5" id="KW-1185">Reference proteome</keyword>
<accession>A0A2G2VZI4</accession>
<dbReference type="GO" id="GO:0003676">
    <property type="term" value="F:nucleic acid binding"/>
    <property type="evidence" value="ECO:0007669"/>
    <property type="project" value="InterPro"/>
</dbReference>
<dbReference type="Pfam" id="PF14223">
    <property type="entry name" value="Retrotran_gag_2"/>
    <property type="match status" value="1"/>
</dbReference>
<dbReference type="SUPFAM" id="SSF57756">
    <property type="entry name" value="Retrovirus zinc finger-like domains"/>
    <property type="match status" value="1"/>
</dbReference>
<proteinExistence type="predicted"/>
<comment type="caution">
    <text evidence="4">The sequence shown here is derived from an EMBL/GenBank/DDBJ whole genome shotgun (WGS) entry which is preliminary data.</text>
</comment>
<reference evidence="5" key="2">
    <citation type="journal article" date="2017" name="J. Anim. Genet.">
        <title>Multiple reference genome sequences of hot pepper reveal the massive evolution of plant disease resistance genes by retroduplication.</title>
        <authorList>
            <person name="Kim S."/>
            <person name="Park J."/>
            <person name="Yeom S.-I."/>
            <person name="Kim Y.-M."/>
            <person name="Seo E."/>
            <person name="Kim K.-T."/>
            <person name="Kim M.-S."/>
            <person name="Lee J.M."/>
            <person name="Cheong K."/>
            <person name="Shin H.-S."/>
            <person name="Kim S.-B."/>
            <person name="Han K."/>
            <person name="Lee J."/>
            <person name="Park M."/>
            <person name="Lee H.-A."/>
            <person name="Lee H.-Y."/>
            <person name="Lee Y."/>
            <person name="Oh S."/>
            <person name="Lee J.H."/>
            <person name="Choi E."/>
            <person name="Choi E."/>
            <person name="Lee S.E."/>
            <person name="Jeon J."/>
            <person name="Kim H."/>
            <person name="Choi G."/>
            <person name="Song H."/>
            <person name="Lee J."/>
            <person name="Lee S.-C."/>
            <person name="Kwon J.-K."/>
            <person name="Lee H.-Y."/>
            <person name="Koo N."/>
            <person name="Hong Y."/>
            <person name="Kim R.W."/>
            <person name="Kang W.-H."/>
            <person name="Huh J.H."/>
            <person name="Kang B.-C."/>
            <person name="Yang T.-J."/>
            <person name="Lee Y.-H."/>
            <person name="Bennetzen J.L."/>
            <person name="Choi D."/>
        </authorList>
    </citation>
    <scope>NUCLEOTIDE SEQUENCE [LARGE SCALE GENOMIC DNA]</scope>
    <source>
        <strain evidence="5">cv. PBC81</strain>
    </source>
</reference>
<dbReference type="GO" id="GO:0004497">
    <property type="term" value="F:monooxygenase activity"/>
    <property type="evidence" value="ECO:0007669"/>
    <property type="project" value="InterPro"/>
</dbReference>
<dbReference type="PROSITE" id="PS50158">
    <property type="entry name" value="ZF_CCHC"/>
    <property type="match status" value="1"/>
</dbReference>
<dbReference type="Gene3D" id="1.10.630.10">
    <property type="entry name" value="Cytochrome P450"/>
    <property type="match status" value="1"/>
</dbReference>
<dbReference type="InterPro" id="IPR001878">
    <property type="entry name" value="Znf_CCHC"/>
</dbReference>
<dbReference type="InterPro" id="IPR036396">
    <property type="entry name" value="Cyt_P450_sf"/>
</dbReference>
<organism evidence="4 5">
    <name type="scientific">Capsicum baccatum</name>
    <name type="common">Peruvian pepper</name>
    <dbReference type="NCBI Taxonomy" id="33114"/>
    <lineage>
        <taxon>Eukaryota</taxon>
        <taxon>Viridiplantae</taxon>
        <taxon>Streptophyta</taxon>
        <taxon>Embryophyta</taxon>
        <taxon>Tracheophyta</taxon>
        <taxon>Spermatophyta</taxon>
        <taxon>Magnoliopsida</taxon>
        <taxon>eudicotyledons</taxon>
        <taxon>Gunneridae</taxon>
        <taxon>Pentapetalae</taxon>
        <taxon>asterids</taxon>
        <taxon>lamiids</taxon>
        <taxon>Solanales</taxon>
        <taxon>Solanaceae</taxon>
        <taxon>Solanoideae</taxon>
        <taxon>Capsiceae</taxon>
        <taxon>Capsicum</taxon>
    </lineage>
</organism>
<dbReference type="GO" id="GO:0020037">
    <property type="term" value="F:heme binding"/>
    <property type="evidence" value="ECO:0007669"/>
    <property type="project" value="InterPro"/>
</dbReference>
<dbReference type="InterPro" id="IPR036875">
    <property type="entry name" value="Znf_CCHC_sf"/>
</dbReference>
<keyword evidence="1" id="KW-0862">Zinc</keyword>
<dbReference type="OrthoDB" id="1300516at2759"/>
<dbReference type="PANTHER" id="PTHR47481">
    <property type="match status" value="1"/>
</dbReference>
<dbReference type="SUPFAM" id="SSF48264">
    <property type="entry name" value="Cytochrome P450"/>
    <property type="match status" value="1"/>
</dbReference>
<evidence type="ECO:0000256" key="1">
    <source>
        <dbReference type="PROSITE-ProRule" id="PRU00047"/>
    </source>
</evidence>
<dbReference type="InterPro" id="IPR001128">
    <property type="entry name" value="Cyt_P450"/>
</dbReference>
<dbReference type="AlphaFoldDB" id="A0A2G2VZI4"/>
<dbReference type="GO" id="GO:0005506">
    <property type="term" value="F:iron ion binding"/>
    <property type="evidence" value="ECO:0007669"/>
    <property type="project" value="InterPro"/>
</dbReference>
<dbReference type="EMBL" id="MLFT02000009">
    <property type="protein sequence ID" value="PHT38397.1"/>
    <property type="molecule type" value="Genomic_DNA"/>
</dbReference>
<dbReference type="GO" id="GO:0016705">
    <property type="term" value="F:oxidoreductase activity, acting on paired donors, with incorporation or reduction of molecular oxygen"/>
    <property type="evidence" value="ECO:0007669"/>
    <property type="project" value="InterPro"/>
</dbReference>
<feature type="domain" description="CCHC-type" evidence="3">
    <location>
        <begin position="246"/>
        <end position="261"/>
    </location>
</feature>
<gene>
    <name evidence="4" type="ORF">CQW23_21970</name>
</gene>
<dbReference type="GO" id="GO:0008270">
    <property type="term" value="F:zinc ion binding"/>
    <property type="evidence" value="ECO:0007669"/>
    <property type="project" value="UniProtKB-KW"/>
</dbReference>
<evidence type="ECO:0000313" key="4">
    <source>
        <dbReference type="EMBL" id="PHT38397.1"/>
    </source>
</evidence>
<evidence type="ECO:0000313" key="5">
    <source>
        <dbReference type="Proteomes" id="UP000224567"/>
    </source>
</evidence>
<dbReference type="Proteomes" id="UP000224567">
    <property type="component" value="Unassembled WGS sequence"/>
</dbReference>
<dbReference type="PANTHER" id="PTHR47481:SF36">
    <property type="entry name" value="CCHC-TYPE DOMAIN-CONTAINING PROTEIN"/>
    <property type="match status" value="1"/>
</dbReference>
<name>A0A2G2VZI4_CAPBA</name>
<evidence type="ECO:0000256" key="2">
    <source>
        <dbReference type="SAM" id="MobiDB-lite"/>
    </source>
</evidence>
<dbReference type="Pfam" id="PF00067">
    <property type="entry name" value="p450"/>
    <property type="match status" value="1"/>
</dbReference>
<reference evidence="4 5" key="1">
    <citation type="journal article" date="2017" name="Genome Biol.">
        <title>New reference genome sequences of hot pepper reveal the massive evolution of plant disease-resistance genes by retroduplication.</title>
        <authorList>
            <person name="Kim S."/>
            <person name="Park J."/>
            <person name="Yeom S.I."/>
            <person name="Kim Y.M."/>
            <person name="Seo E."/>
            <person name="Kim K.T."/>
            <person name="Kim M.S."/>
            <person name="Lee J.M."/>
            <person name="Cheong K."/>
            <person name="Shin H.S."/>
            <person name="Kim S.B."/>
            <person name="Han K."/>
            <person name="Lee J."/>
            <person name="Park M."/>
            <person name="Lee H.A."/>
            <person name="Lee H.Y."/>
            <person name="Lee Y."/>
            <person name="Oh S."/>
            <person name="Lee J.H."/>
            <person name="Choi E."/>
            <person name="Choi E."/>
            <person name="Lee S.E."/>
            <person name="Jeon J."/>
            <person name="Kim H."/>
            <person name="Choi G."/>
            <person name="Song H."/>
            <person name="Lee J."/>
            <person name="Lee S.C."/>
            <person name="Kwon J.K."/>
            <person name="Lee H.Y."/>
            <person name="Koo N."/>
            <person name="Hong Y."/>
            <person name="Kim R.W."/>
            <person name="Kang W.H."/>
            <person name="Huh J.H."/>
            <person name="Kang B.C."/>
            <person name="Yang T.J."/>
            <person name="Lee Y.H."/>
            <person name="Bennetzen J.L."/>
            <person name="Choi D."/>
        </authorList>
    </citation>
    <scope>NUCLEOTIDE SEQUENCE [LARGE SCALE GENOMIC DNA]</scope>
    <source>
        <strain evidence="5">cv. PBC81</strain>
    </source>
</reference>
<protein>
    <submittedName>
        <fullName evidence="4">Cytochrome</fullName>
    </submittedName>
</protein>
<feature type="region of interest" description="Disordered" evidence="2">
    <location>
        <begin position="217"/>
        <end position="241"/>
    </location>
</feature>
<evidence type="ECO:0000259" key="3">
    <source>
        <dbReference type="PROSITE" id="PS50158"/>
    </source>
</evidence>
<keyword evidence="1" id="KW-0479">Metal-binding</keyword>
<keyword evidence="1" id="KW-0863">Zinc-finger</keyword>